<dbReference type="OrthoDB" id="5305306at2759"/>
<reference evidence="3 4" key="1">
    <citation type="submission" date="2013-03" db="EMBL/GenBank/DDBJ databases">
        <title>The Genome Sequence of Exophiala aquamarina CBS 119918.</title>
        <authorList>
            <consortium name="The Broad Institute Genomics Platform"/>
            <person name="Cuomo C."/>
            <person name="de Hoog S."/>
            <person name="Gorbushina A."/>
            <person name="Walker B."/>
            <person name="Young S.K."/>
            <person name="Zeng Q."/>
            <person name="Gargeya S."/>
            <person name="Fitzgerald M."/>
            <person name="Haas B."/>
            <person name="Abouelleil A."/>
            <person name="Allen A.W."/>
            <person name="Alvarado L."/>
            <person name="Arachchi H.M."/>
            <person name="Berlin A.M."/>
            <person name="Chapman S.B."/>
            <person name="Gainer-Dewar J."/>
            <person name="Goldberg J."/>
            <person name="Griggs A."/>
            <person name="Gujja S."/>
            <person name="Hansen M."/>
            <person name="Howarth C."/>
            <person name="Imamovic A."/>
            <person name="Ireland A."/>
            <person name="Larimer J."/>
            <person name="McCowan C."/>
            <person name="Murphy C."/>
            <person name="Pearson M."/>
            <person name="Poon T.W."/>
            <person name="Priest M."/>
            <person name="Roberts A."/>
            <person name="Saif S."/>
            <person name="Shea T."/>
            <person name="Sisk P."/>
            <person name="Sykes S."/>
            <person name="Wortman J."/>
            <person name="Nusbaum C."/>
            <person name="Birren B."/>
        </authorList>
    </citation>
    <scope>NUCLEOTIDE SEQUENCE [LARGE SCALE GENOMIC DNA]</scope>
    <source>
        <strain evidence="3 4">CBS 119918</strain>
    </source>
</reference>
<evidence type="ECO:0000313" key="3">
    <source>
        <dbReference type="EMBL" id="KEF55313.1"/>
    </source>
</evidence>
<dbReference type="InterPro" id="IPR000626">
    <property type="entry name" value="Ubiquitin-like_dom"/>
</dbReference>
<name>A0A072P7S4_9EURO</name>
<dbReference type="RefSeq" id="XP_013257903.1">
    <property type="nucleotide sequence ID" value="XM_013402449.1"/>
</dbReference>
<dbReference type="EMBL" id="AMGV01000008">
    <property type="protein sequence ID" value="KEF55313.1"/>
    <property type="molecule type" value="Genomic_DNA"/>
</dbReference>
<gene>
    <name evidence="3" type="ORF">A1O9_08967</name>
</gene>
<keyword evidence="4" id="KW-1185">Reference proteome</keyword>
<dbReference type="Gene3D" id="3.10.20.90">
    <property type="entry name" value="Phosphatidylinositol 3-kinase Catalytic Subunit, Chain A, domain 1"/>
    <property type="match status" value="1"/>
</dbReference>
<dbReference type="Proteomes" id="UP000027920">
    <property type="component" value="Unassembled WGS sequence"/>
</dbReference>
<dbReference type="GeneID" id="25283877"/>
<evidence type="ECO:0000313" key="4">
    <source>
        <dbReference type="Proteomes" id="UP000027920"/>
    </source>
</evidence>
<feature type="region of interest" description="Disordered" evidence="1">
    <location>
        <begin position="76"/>
        <end position="101"/>
    </location>
</feature>
<accession>A0A072P7S4</accession>
<proteinExistence type="predicted"/>
<sequence length="229" mass="25879">MEAEKREDIENMKARITAMEKIPPAQRKVMLAFSGKVFKDGLSLVVALPTVWSVNYSGLGRGMSNWPSRGEMQWNGDSRQNGSAKTKCGRFLPPPRVPTTGTLQEQSFMRPWFLDETGPIRSTGPQPDEIRYQNALMDNDPEFEATGAALIGSDLISEIGEWREPYILVHQHEELQPMAENPEMQYRYVEQGMAPGLQYEALYNMPVQYQYWGGGQEQAGTYGDGASWY</sequence>
<feature type="domain" description="Ubiquitin-like" evidence="2">
    <location>
        <begin position="1"/>
        <end position="44"/>
    </location>
</feature>
<dbReference type="STRING" id="1182545.A0A072P7S4"/>
<organism evidence="3 4">
    <name type="scientific">Exophiala aquamarina CBS 119918</name>
    <dbReference type="NCBI Taxonomy" id="1182545"/>
    <lineage>
        <taxon>Eukaryota</taxon>
        <taxon>Fungi</taxon>
        <taxon>Dikarya</taxon>
        <taxon>Ascomycota</taxon>
        <taxon>Pezizomycotina</taxon>
        <taxon>Eurotiomycetes</taxon>
        <taxon>Chaetothyriomycetidae</taxon>
        <taxon>Chaetothyriales</taxon>
        <taxon>Herpotrichiellaceae</taxon>
        <taxon>Exophiala</taxon>
    </lineage>
</organism>
<evidence type="ECO:0000259" key="2">
    <source>
        <dbReference type="PROSITE" id="PS50053"/>
    </source>
</evidence>
<dbReference type="HOGENOM" id="CLU_1209840_0_0_1"/>
<protein>
    <recommendedName>
        <fullName evidence="2">Ubiquitin-like domain-containing protein</fullName>
    </recommendedName>
</protein>
<evidence type="ECO:0000256" key="1">
    <source>
        <dbReference type="SAM" id="MobiDB-lite"/>
    </source>
</evidence>
<dbReference type="VEuPathDB" id="FungiDB:A1O9_08967"/>
<dbReference type="AlphaFoldDB" id="A0A072P7S4"/>
<comment type="caution">
    <text evidence="3">The sequence shown here is derived from an EMBL/GenBank/DDBJ whole genome shotgun (WGS) entry which is preliminary data.</text>
</comment>
<dbReference type="PROSITE" id="PS50053">
    <property type="entry name" value="UBIQUITIN_2"/>
    <property type="match status" value="1"/>
</dbReference>